<dbReference type="Proteomes" id="UP000175968">
    <property type="component" value="Chromosome"/>
</dbReference>
<evidence type="ECO:0000313" key="5">
    <source>
        <dbReference type="EMBL" id="AOW08573.1"/>
    </source>
</evidence>
<dbReference type="Gene3D" id="2.60.120.260">
    <property type="entry name" value="Galactose-binding domain-like"/>
    <property type="match status" value="2"/>
</dbReference>
<dbReference type="Pfam" id="PF02837">
    <property type="entry name" value="Glyco_hydro_2_N"/>
    <property type="match status" value="1"/>
</dbReference>
<sequence length="841" mass="94328">MFYGQNTKVESTVREKININREWKFKLGDDALAKAANYNDADWSNISLPHNFSIPYFQSAQWYTGYGWYRKYFDIPSSWKGKQIFIEFEAAFREAEIFVNGELVGTHQGGYTGFTFDISSKLKPGRNVLAVRLNNNWNARLAPRNGDHNFTGGIYRDVYLVVTNPVHVTWYGSAVTTPRVSKEKGVVNIKTEIKNDSQQSKNYTIKTEIVAPSGKIVAKSMSNSKIETGATVTVEQTTGAVKSPLLWHPDHPFLYKAVTTIFDGNLLLDRYETKFGFRWMKWTADKGFFLNGEHYYFKGANVHQDHAGWASAVTNAAIIRDVKMIKDCGMDFIRGSHYPHDPAFSEACDSLGVLLWEENDFWGSGGNQRESDNWFEGAGAYPVNADDQPFFEESVKTNLKEMVRIHRNHPSIIAWSMCNEPFFTGKGTIDKIRVFLKDLTKLTHELDSTRLVGIGGCQRGDIDKLGDIAGYNGDGTRLFINPGIPSVVTEYGSVIAIRPGKYDPGFGELQKEEFPWRSGQALWCAFDYGTRAGKFGKMGMIDYFRMPKNQYYWYRNEYKHIAPPEVAQSGIPSKLSLTASKKVINGTDGTDDVQLIVTVQNQDGKPINNSPDVTFEIISGPGEFPTGRTITFSNQSDIYIRDGKAAIEFRSYEGGKTVIKASSAGLKYDTIIIETQGYPIYSEGITPKTPDRPYVRYTTNVSGQPNSNINIAIQKPTRASSEMEGRTANKANDGDEASYWKAVGNEQKKWWQIDLENLYVVNKVSIALPVLGSVAIRIEISKDGQLWEKIADSILKGDGTSKKQSIDIDSKSIGRFLRINFLDSAKEISMSEVEVFGKTSN</sequence>
<name>A0AAC9I4K5_9FLAO</name>
<evidence type="ECO:0000313" key="6">
    <source>
        <dbReference type="Proteomes" id="UP000175968"/>
    </source>
</evidence>
<keyword evidence="6" id="KW-1185">Reference proteome</keyword>
<proteinExistence type="inferred from homology"/>
<reference evidence="5 6" key="1">
    <citation type="submission" date="2016-10" db="EMBL/GenBank/DDBJ databases">
        <title>Flavobacterium gilvum sp. nov., isolated from stream water.</title>
        <authorList>
            <person name="Shin S.-K."/>
            <person name="Cho Y.-J."/>
            <person name="Yi H."/>
        </authorList>
    </citation>
    <scope>NUCLEOTIDE SEQUENCE [LARGE SCALE GENOMIC DNA]</scope>
    <source>
        <strain evidence="5 6">EM1308</strain>
    </source>
</reference>
<gene>
    <name evidence="5" type="ORF">EM308_03155</name>
</gene>
<dbReference type="SUPFAM" id="SSF51445">
    <property type="entry name" value="(Trans)glycosidases"/>
    <property type="match status" value="1"/>
</dbReference>
<dbReference type="InterPro" id="IPR006103">
    <property type="entry name" value="Glyco_hydro_2_cat"/>
</dbReference>
<dbReference type="InterPro" id="IPR013783">
    <property type="entry name" value="Ig-like_fold"/>
</dbReference>
<dbReference type="GO" id="GO:0004553">
    <property type="term" value="F:hydrolase activity, hydrolyzing O-glycosyl compounds"/>
    <property type="evidence" value="ECO:0007669"/>
    <property type="project" value="InterPro"/>
</dbReference>
<dbReference type="InterPro" id="IPR006102">
    <property type="entry name" value="Ig-like_GH2"/>
</dbReference>
<dbReference type="GO" id="GO:0005975">
    <property type="term" value="P:carbohydrate metabolic process"/>
    <property type="evidence" value="ECO:0007669"/>
    <property type="project" value="InterPro"/>
</dbReference>
<dbReference type="InterPro" id="IPR017853">
    <property type="entry name" value="GH"/>
</dbReference>
<feature type="domain" description="F5/8 type C" evidence="4">
    <location>
        <begin position="697"/>
        <end position="838"/>
    </location>
</feature>
<comment type="similarity">
    <text evidence="1">Belongs to the glycosyl hydrolase 2 family.</text>
</comment>
<evidence type="ECO:0000256" key="1">
    <source>
        <dbReference type="ARBA" id="ARBA00007401"/>
    </source>
</evidence>
<dbReference type="Pfam" id="PF02836">
    <property type="entry name" value="Glyco_hydro_2_C"/>
    <property type="match status" value="1"/>
</dbReference>
<dbReference type="Pfam" id="PF00754">
    <property type="entry name" value="F5_F8_type_C"/>
    <property type="match status" value="1"/>
</dbReference>
<dbReference type="Pfam" id="PF00703">
    <property type="entry name" value="Glyco_hydro_2"/>
    <property type="match status" value="1"/>
</dbReference>
<dbReference type="PROSITE" id="PS50022">
    <property type="entry name" value="FA58C_3"/>
    <property type="match status" value="1"/>
</dbReference>
<dbReference type="PANTHER" id="PTHR42732">
    <property type="entry name" value="BETA-GALACTOSIDASE"/>
    <property type="match status" value="1"/>
</dbReference>
<accession>A0AAC9I4K5</accession>
<dbReference type="InterPro" id="IPR008979">
    <property type="entry name" value="Galactose-bd-like_sf"/>
</dbReference>
<dbReference type="InterPro" id="IPR051913">
    <property type="entry name" value="GH2_Domain-Containing"/>
</dbReference>
<evidence type="ECO:0000256" key="2">
    <source>
        <dbReference type="ARBA" id="ARBA00022801"/>
    </source>
</evidence>
<dbReference type="KEGG" id="fgl:EM308_03155"/>
<dbReference type="PANTHER" id="PTHR42732:SF1">
    <property type="entry name" value="BETA-MANNOSIDASE"/>
    <property type="match status" value="1"/>
</dbReference>
<dbReference type="AlphaFoldDB" id="A0AAC9I4K5"/>
<dbReference type="InterPro" id="IPR006101">
    <property type="entry name" value="Glyco_hydro_2"/>
</dbReference>
<dbReference type="InterPro" id="IPR006104">
    <property type="entry name" value="Glyco_hydro_2_N"/>
</dbReference>
<keyword evidence="2" id="KW-0378">Hydrolase</keyword>
<dbReference type="Gene3D" id="3.20.20.80">
    <property type="entry name" value="Glycosidases"/>
    <property type="match status" value="1"/>
</dbReference>
<dbReference type="InterPro" id="IPR000421">
    <property type="entry name" value="FA58C"/>
</dbReference>
<dbReference type="PRINTS" id="PR00132">
    <property type="entry name" value="GLHYDRLASE2"/>
</dbReference>
<dbReference type="InterPro" id="IPR036156">
    <property type="entry name" value="Beta-gal/glucu_dom_sf"/>
</dbReference>
<organism evidence="5 6">
    <name type="scientific">Flavobacterium gilvum</name>
    <dbReference type="NCBI Taxonomy" id="1492737"/>
    <lineage>
        <taxon>Bacteria</taxon>
        <taxon>Pseudomonadati</taxon>
        <taxon>Bacteroidota</taxon>
        <taxon>Flavobacteriia</taxon>
        <taxon>Flavobacteriales</taxon>
        <taxon>Flavobacteriaceae</taxon>
        <taxon>Flavobacterium</taxon>
    </lineage>
</organism>
<protein>
    <recommendedName>
        <fullName evidence="4">F5/8 type C domain-containing protein</fullName>
    </recommendedName>
</protein>
<evidence type="ECO:0000259" key="4">
    <source>
        <dbReference type="PROSITE" id="PS50022"/>
    </source>
</evidence>
<evidence type="ECO:0000256" key="3">
    <source>
        <dbReference type="ARBA" id="ARBA00023295"/>
    </source>
</evidence>
<dbReference type="Gene3D" id="2.60.40.10">
    <property type="entry name" value="Immunoglobulins"/>
    <property type="match status" value="2"/>
</dbReference>
<dbReference type="EMBL" id="CP017479">
    <property type="protein sequence ID" value="AOW08573.1"/>
    <property type="molecule type" value="Genomic_DNA"/>
</dbReference>
<dbReference type="SUPFAM" id="SSF49785">
    <property type="entry name" value="Galactose-binding domain-like"/>
    <property type="match status" value="2"/>
</dbReference>
<keyword evidence="3" id="KW-0326">Glycosidase</keyword>
<dbReference type="SUPFAM" id="SSF49303">
    <property type="entry name" value="beta-Galactosidase/glucuronidase domain"/>
    <property type="match status" value="1"/>
</dbReference>